<dbReference type="PROSITE" id="PS52016">
    <property type="entry name" value="TONB_DEPENDENT_REC_3"/>
    <property type="match status" value="1"/>
</dbReference>
<keyword evidence="8 9" id="KW-0998">Cell outer membrane</keyword>
<evidence type="ECO:0000256" key="9">
    <source>
        <dbReference type="PROSITE-ProRule" id="PRU01360"/>
    </source>
</evidence>
<evidence type="ECO:0000256" key="2">
    <source>
        <dbReference type="ARBA" id="ARBA00009810"/>
    </source>
</evidence>
<evidence type="ECO:0000256" key="8">
    <source>
        <dbReference type="ARBA" id="ARBA00023237"/>
    </source>
</evidence>
<organism evidence="12 13">
    <name type="scientific">Uruburuella testudinis</name>
    <dbReference type="NCBI Taxonomy" id="1282863"/>
    <lineage>
        <taxon>Bacteria</taxon>
        <taxon>Pseudomonadati</taxon>
        <taxon>Pseudomonadota</taxon>
        <taxon>Betaproteobacteria</taxon>
        <taxon>Neisseriales</taxon>
        <taxon>Neisseriaceae</taxon>
        <taxon>Uruburuella</taxon>
    </lineage>
</organism>
<feature type="chain" id="PRO_5046879372" evidence="10">
    <location>
        <begin position="20"/>
        <end position="842"/>
    </location>
</feature>
<evidence type="ECO:0000256" key="10">
    <source>
        <dbReference type="SAM" id="SignalP"/>
    </source>
</evidence>
<evidence type="ECO:0000256" key="7">
    <source>
        <dbReference type="ARBA" id="ARBA00023170"/>
    </source>
</evidence>
<accession>A0ABY4DUV5</accession>
<dbReference type="RefSeq" id="WP_244786523.1">
    <property type="nucleotide sequence ID" value="NZ_CP091508.1"/>
</dbReference>
<keyword evidence="10" id="KW-0732">Signal</keyword>
<evidence type="ECO:0000256" key="3">
    <source>
        <dbReference type="ARBA" id="ARBA00022448"/>
    </source>
</evidence>
<reference evidence="12 13" key="1">
    <citation type="journal article" date="2022" name="Res Sq">
        <title>Evolution of multicellular longitudinally dividing oral cavity symbionts (Neisseriaceae).</title>
        <authorList>
            <person name="Nyongesa S."/>
            <person name="Weber P."/>
            <person name="Bernet E."/>
            <person name="Pullido F."/>
            <person name="Nieckarz M."/>
            <person name="Delaby M."/>
            <person name="Nieves C."/>
            <person name="Viehboeck T."/>
            <person name="Krause N."/>
            <person name="Rivera-Millot A."/>
            <person name="Nakamura A."/>
            <person name="Vischer N."/>
            <person name="VanNieuwenhze M."/>
            <person name="Brun Y."/>
            <person name="Cava F."/>
            <person name="Bulgheresi S."/>
            <person name="Veyrier F."/>
        </authorList>
    </citation>
    <scope>NUCLEOTIDE SEQUENCE [LARGE SCALE GENOMIC DNA]</scope>
    <source>
        <strain evidence="12 13">CCUG 63373m</strain>
    </source>
</reference>
<keyword evidence="6 9" id="KW-0472">Membrane</keyword>
<gene>
    <name evidence="12" type="ORF">LVJ83_03980</name>
</gene>
<dbReference type="Gene3D" id="2.40.170.20">
    <property type="entry name" value="TonB-dependent receptor, beta-barrel domain"/>
    <property type="match status" value="1"/>
</dbReference>
<evidence type="ECO:0000256" key="6">
    <source>
        <dbReference type="ARBA" id="ARBA00023136"/>
    </source>
</evidence>
<proteinExistence type="inferred from homology"/>
<dbReference type="SUPFAM" id="SSF56935">
    <property type="entry name" value="Porins"/>
    <property type="match status" value="1"/>
</dbReference>
<comment type="subcellular location">
    <subcellularLocation>
        <location evidence="1 9">Cell outer membrane</location>
        <topology evidence="1 9">Multi-pass membrane protein</topology>
    </subcellularLocation>
</comment>
<evidence type="ECO:0000256" key="4">
    <source>
        <dbReference type="ARBA" id="ARBA00022452"/>
    </source>
</evidence>
<evidence type="ECO:0000313" key="12">
    <source>
        <dbReference type="EMBL" id="UOO82628.1"/>
    </source>
</evidence>
<keyword evidence="3 9" id="KW-0813">Transport</keyword>
<keyword evidence="7 12" id="KW-0675">Receptor</keyword>
<dbReference type="InterPro" id="IPR012910">
    <property type="entry name" value="Plug_dom"/>
</dbReference>
<evidence type="ECO:0000256" key="1">
    <source>
        <dbReference type="ARBA" id="ARBA00004571"/>
    </source>
</evidence>
<feature type="signal peptide" evidence="10">
    <location>
        <begin position="1"/>
        <end position="19"/>
    </location>
</feature>
<dbReference type="Proteomes" id="UP000829817">
    <property type="component" value="Chromosome"/>
</dbReference>
<keyword evidence="13" id="KW-1185">Reference proteome</keyword>
<feature type="domain" description="TonB-dependent receptor plug" evidence="11">
    <location>
        <begin position="50"/>
        <end position="178"/>
    </location>
</feature>
<comment type="similarity">
    <text evidence="2 9">Belongs to the TonB-dependent receptor family.</text>
</comment>
<evidence type="ECO:0000256" key="5">
    <source>
        <dbReference type="ARBA" id="ARBA00022692"/>
    </source>
</evidence>
<protein>
    <submittedName>
        <fullName evidence="12">TonB-dependent receptor plug domain-containing protein</fullName>
    </submittedName>
</protein>
<dbReference type="InterPro" id="IPR036942">
    <property type="entry name" value="Beta-barrel_TonB_sf"/>
</dbReference>
<keyword evidence="5 9" id="KW-0812">Transmembrane</keyword>
<sequence length="842" mass="95303">MQPKALILALFPVFSGAYAADTADTSDNTRQVEMNALVVTATPFAQKMGTQRITQEQIQNRVTGNGTISELLKNNLNVQFSNTDGNSNTPGEIAPENVSFHGEKFYNNNWMIDGMSNNDTVNPGADKGAIATTDPDGSSPFDLPAGGTQSFWINSDIIDRVNVYDSNISAEYGQFTGGVIDAKLMDPSTEKVFGNISYRTTRSSWTKYHIDDEDFFKAESLLNQPKFTKHIYSANINQPLSERAALLFSYNRTQSTIPYHHAYLGQWENQKRQSETYLIKGLYKLADGDRLKFTAIYSPHESTYVKPSIRNSAYTNNGGGVRINGEWEHFLDNGQVYTYIGYKETHNKIKHAGSNYYNWYNPNNDFDWCSNLNCSFAAEGGYGRFETGNKTWTAKQNYLLDPLTWGNSRHTLAFGWQADKARASYRRDQNTYAYGGNNANITQDSNLVCADGDDACVDGSYYFKRRTAYYAKNIHVNNNHYAAYIQDKIDWGKWQITPGIRIDHDQFLKNTDIAPRFTASYDIFGNKNTQIFGGLNRYYSANMLAYKLREATGGQAIEVRADNNSAWEEGTETSSNARRYLHRDGLKTPYSDEINLGLQQRWGDSLWTAKWVQRHGKKQFGRNSVTVDGTAYRVLNNEGFSQSNTFTFEGELMRPWQLKYAHLRIKGGFNISRTKSNSDTYEDSLSDDVLDDKIIVNGQLRGINDRPETEYSTPWRLFADITTHFPKLNLTWTNSLNYTAGYTTWDSTSVNCATDNNPACGSYTGSATEYTKQKFANAFTLDWHFGYDLPMGRGKKLTLNADIHNVLDRVIKTKKSSSTGGNSSNVTYKLGRQYWLGARYSW</sequence>
<dbReference type="Gene3D" id="2.170.130.10">
    <property type="entry name" value="TonB-dependent receptor, plug domain"/>
    <property type="match status" value="1"/>
</dbReference>
<name>A0ABY4DUV5_9NEIS</name>
<evidence type="ECO:0000259" key="11">
    <source>
        <dbReference type="Pfam" id="PF07715"/>
    </source>
</evidence>
<dbReference type="EMBL" id="CP091508">
    <property type="protein sequence ID" value="UOO82628.1"/>
    <property type="molecule type" value="Genomic_DNA"/>
</dbReference>
<dbReference type="Pfam" id="PF07715">
    <property type="entry name" value="Plug"/>
    <property type="match status" value="1"/>
</dbReference>
<dbReference type="InterPro" id="IPR039426">
    <property type="entry name" value="TonB-dep_rcpt-like"/>
</dbReference>
<keyword evidence="4 9" id="KW-1134">Transmembrane beta strand</keyword>
<dbReference type="InterPro" id="IPR037066">
    <property type="entry name" value="Plug_dom_sf"/>
</dbReference>
<evidence type="ECO:0000313" key="13">
    <source>
        <dbReference type="Proteomes" id="UP000829817"/>
    </source>
</evidence>